<accession>A0A552UGA9</accession>
<evidence type="ECO:0000313" key="1">
    <source>
        <dbReference type="EMBL" id="TRW17219.1"/>
    </source>
</evidence>
<sequence length="410" mass="44251">MVRYHAEGLSGYLVALAQPALAEIDFDDLADLAEDPANGWSIGSFGALGEFVRDADEPAQLVRTSDRLTIVTARGAMRLERRPLAGLAWESLSSDGRGWGHNLALCVPRGDADLCGIVPLGPDDGAARPEDREGWLFDLGVARGCVSMCVRTRDAVLKTMLDDAAGQSLLGLPDLGAAILRAQPHRVMLSPAGRIEVFQPIPAPHDVSPEGPHTHLLPGLIASGRLHGANDPIPAGWQAALSMHPPPPWPGPRGQRRLVEARVAAFAPLLARYGSRDDAATARRLIGALVEGRSPEGFAWFEDRRSRAKARIVLRQLAARDRSGVVARWRRVHDRGASSCREVVVWQPRLSRAVPPPAPSGDYLRSLDVAAGIFRIIDREAGEGLRPLVRIGLAALFQASRHVAGDRHVR</sequence>
<comment type="caution">
    <text evidence="1">The sequence shown here is derived from an EMBL/GenBank/DDBJ whole genome shotgun (WGS) entry which is preliminary data.</text>
</comment>
<dbReference type="AlphaFoldDB" id="A0A552UGA9"/>
<name>A0A552UGA9_9SPHN</name>
<dbReference type="EMBL" id="VJWA01000001">
    <property type="protein sequence ID" value="TRW17219.1"/>
    <property type="molecule type" value="Genomic_DNA"/>
</dbReference>
<organism evidence="1 2">
    <name type="scientific">Glacieibacterium frigidum</name>
    <dbReference type="NCBI Taxonomy" id="2593303"/>
    <lineage>
        <taxon>Bacteria</taxon>
        <taxon>Pseudomonadati</taxon>
        <taxon>Pseudomonadota</taxon>
        <taxon>Alphaproteobacteria</taxon>
        <taxon>Sphingomonadales</taxon>
        <taxon>Sphingosinicellaceae</taxon>
        <taxon>Glacieibacterium</taxon>
    </lineage>
</organism>
<reference evidence="1 2" key="1">
    <citation type="submission" date="2019-07" db="EMBL/GenBank/DDBJ databases">
        <title>Novel species isolated from glacier.</title>
        <authorList>
            <person name="Liu Q."/>
            <person name="Xin Y.-H."/>
        </authorList>
    </citation>
    <scope>NUCLEOTIDE SEQUENCE [LARGE SCALE GENOMIC DNA]</scope>
    <source>
        <strain evidence="1 2">LB1R16</strain>
    </source>
</reference>
<evidence type="ECO:0000313" key="2">
    <source>
        <dbReference type="Proteomes" id="UP000317894"/>
    </source>
</evidence>
<dbReference type="Pfam" id="PF21973">
    <property type="entry name" value="DUF6925"/>
    <property type="match status" value="1"/>
</dbReference>
<keyword evidence="2" id="KW-1185">Reference proteome</keyword>
<dbReference type="Proteomes" id="UP000317894">
    <property type="component" value="Unassembled WGS sequence"/>
</dbReference>
<dbReference type="InterPro" id="IPR053838">
    <property type="entry name" value="DUF6925"/>
</dbReference>
<proteinExistence type="predicted"/>
<protein>
    <submittedName>
        <fullName evidence="1">Uncharacterized protein</fullName>
    </submittedName>
</protein>
<dbReference type="OrthoDB" id="3569535at2"/>
<dbReference type="RefSeq" id="WP_143554764.1">
    <property type="nucleotide sequence ID" value="NZ_VJWA01000001.1"/>
</dbReference>
<gene>
    <name evidence="1" type="ORF">FMM06_03220</name>
</gene>